<accession>A0A2U1MKL7</accession>
<dbReference type="Proteomes" id="UP000245207">
    <property type="component" value="Unassembled WGS sequence"/>
</dbReference>
<protein>
    <recommendedName>
        <fullName evidence="14">Leucine-rich repeat protein</fullName>
    </recommendedName>
</protein>
<dbReference type="EMBL" id="PKPP01005023">
    <property type="protein sequence ID" value="PWA61764.1"/>
    <property type="molecule type" value="Genomic_DNA"/>
</dbReference>
<evidence type="ECO:0000256" key="9">
    <source>
        <dbReference type="ARBA" id="ARBA00023136"/>
    </source>
</evidence>
<dbReference type="SUPFAM" id="SSF52058">
    <property type="entry name" value="L domain-like"/>
    <property type="match status" value="2"/>
</dbReference>
<keyword evidence="5 11" id="KW-0812">Transmembrane</keyword>
<evidence type="ECO:0000256" key="11">
    <source>
        <dbReference type="SAM" id="Phobius"/>
    </source>
</evidence>
<dbReference type="SMART" id="SM00369">
    <property type="entry name" value="LRR_TYP"/>
    <property type="match status" value="4"/>
</dbReference>
<evidence type="ECO:0000256" key="10">
    <source>
        <dbReference type="ARBA" id="ARBA00023180"/>
    </source>
</evidence>
<comment type="similarity">
    <text evidence="2">Belongs to the RLP family.</text>
</comment>
<keyword evidence="3" id="KW-1003">Cell membrane</keyword>
<dbReference type="STRING" id="35608.A0A2U1MKL7"/>
<evidence type="ECO:0008006" key="14">
    <source>
        <dbReference type="Google" id="ProtNLM"/>
    </source>
</evidence>
<evidence type="ECO:0000256" key="5">
    <source>
        <dbReference type="ARBA" id="ARBA00022692"/>
    </source>
</evidence>
<reference evidence="12 13" key="1">
    <citation type="journal article" date="2018" name="Mol. Plant">
        <title>The genome of Artemisia annua provides insight into the evolution of Asteraceae family and artemisinin biosynthesis.</title>
        <authorList>
            <person name="Shen Q."/>
            <person name="Zhang L."/>
            <person name="Liao Z."/>
            <person name="Wang S."/>
            <person name="Yan T."/>
            <person name="Shi P."/>
            <person name="Liu M."/>
            <person name="Fu X."/>
            <person name="Pan Q."/>
            <person name="Wang Y."/>
            <person name="Lv Z."/>
            <person name="Lu X."/>
            <person name="Zhang F."/>
            <person name="Jiang W."/>
            <person name="Ma Y."/>
            <person name="Chen M."/>
            <person name="Hao X."/>
            <person name="Li L."/>
            <person name="Tang Y."/>
            <person name="Lv G."/>
            <person name="Zhou Y."/>
            <person name="Sun X."/>
            <person name="Brodelius P.E."/>
            <person name="Rose J.K.C."/>
            <person name="Tang K."/>
        </authorList>
    </citation>
    <scope>NUCLEOTIDE SEQUENCE [LARGE SCALE GENOMIC DNA]</scope>
    <source>
        <strain evidence="13">cv. Huhao1</strain>
        <tissue evidence="12">Leaf</tissue>
    </source>
</reference>
<keyword evidence="13" id="KW-1185">Reference proteome</keyword>
<name>A0A2U1MKL7_ARTAN</name>
<dbReference type="FunFam" id="3.80.10.10:FF:000213">
    <property type="entry name" value="Tyrosine-sulfated glycopeptide receptor 1"/>
    <property type="match status" value="1"/>
</dbReference>
<keyword evidence="9 11" id="KW-0472">Membrane</keyword>
<comment type="caution">
    <text evidence="12">The sequence shown here is derived from an EMBL/GenBank/DDBJ whole genome shotgun (WGS) entry which is preliminary data.</text>
</comment>
<feature type="transmembrane region" description="Helical" evidence="11">
    <location>
        <begin position="472"/>
        <end position="495"/>
    </location>
</feature>
<dbReference type="InterPro" id="IPR032675">
    <property type="entry name" value="LRR_dom_sf"/>
</dbReference>
<proteinExistence type="inferred from homology"/>
<dbReference type="InterPro" id="IPR001611">
    <property type="entry name" value="Leu-rich_rpt"/>
</dbReference>
<evidence type="ECO:0000256" key="4">
    <source>
        <dbReference type="ARBA" id="ARBA00022614"/>
    </source>
</evidence>
<keyword evidence="10" id="KW-0325">Glycoprotein</keyword>
<evidence type="ECO:0000256" key="1">
    <source>
        <dbReference type="ARBA" id="ARBA00004251"/>
    </source>
</evidence>
<evidence type="ECO:0000256" key="8">
    <source>
        <dbReference type="ARBA" id="ARBA00022989"/>
    </source>
</evidence>
<dbReference type="OrthoDB" id="1600340at2759"/>
<keyword evidence="8 11" id="KW-1133">Transmembrane helix</keyword>
<organism evidence="12 13">
    <name type="scientific">Artemisia annua</name>
    <name type="common">Sweet wormwood</name>
    <dbReference type="NCBI Taxonomy" id="35608"/>
    <lineage>
        <taxon>Eukaryota</taxon>
        <taxon>Viridiplantae</taxon>
        <taxon>Streptophyta</taxon>
        <taxon>Embryophyta</taxon>
        <taxon>Tracheophyta</taxon>
        <taxon>Spermatophyta</taxon>
        <taxon>Magnoliopsida</taxon>
        <taxon>eudicotyledons</taxon>
        <taxon>Gunneridae</taxon>
        <taxon>Pentapetalae</taxon>
        <taxon>asterids</taxon>
        <taxon>campanulids</taxon>
        <taxon>Asterales</taxon>
        <taxon>Asteraceae</taxon>
        <taxon>Asteroideae</taxon>
        <taxon>Anthemideae</taxon>
        <taxon>Artemisiinae</taxon>
        <taxon>Artemisia</taxon>
    </lineage>
</organism>
<evidence type="ECO:0000256" key="6">
    <source>
        <dbReference type="ARBA" id="ARBA00022729"/>
    </source>
</evidence>
<keyword evidence="7" id="KW-0677">Repeat</keyword>
<dbReference type="AlphaFoldDB" id="A0A2U1MKL7"/>
<sequence length="512" mass="57203">MEHFSFSSNYLTGVVTETHFAKLVSLKYLSGEGNNLILRLRSANWIPPFQLQILSLNSWGLGPQFPLWLQSQTDLDGLSISNTSISSRIPWSFWRSFPKLRFLDMSQNHIQGMLSNIPATLISLDLSYNKFFGRLPHLPNDSSLYTLDLSNNAFEGSLHHLSCPYKSTSVTVLDLGNNHLSGVIPECWEKLHVGSFLNLENNNLSGGIPRTLGYLSSLQSFSSMKMNWLEASQFPTWLGREVSLLRLVNLKSNHFDGNIPHEICYLTHIQILVLADNNLSGNIPRCFSNFSVLSGKEPTSDDPFIHSIGDVPDVISSDSLVMKGREDTYSTILRLVTLLDFSNNNISGDIPSELTTLTALQSLNLSRNQLTGRIPEKIGNMKALVSCDLSVNKLYGELPMSLSSLSLLSSFNVSYNNLTGRIPSSTQLQSFNETSFFGNKLCGDPLVEQCARVEAPDTTDHEEDNESHTTDWALVIGMVLGFIIGFWVIVLPLTINRSWKISYFRFLSKYGL</sequence>
<dbReference type="GO" id="GO:0005886">
    <property type="term" value="C:plasma membrane"/>
    <property type="evidence" value="ECO:0007669"/>
    <property type="project" value="UniProtKB-SubCell"/>
</dbReference>
<comment type="subcellular location">
    <subcellularLocation>
        <location evidence="1">Cell membrane</location>
        <topology evidence="1">Single-pass type I membrane protein</topology>
    </subcellularLocation>
</comment>
<dbReference type="InterPro" id="IPR003591">
    <property type="entry name" value="Leu-rich_rpt_typical-subtyp"/>
</dbReference>
<gene>
    <name evidence="12" type="ORF">CTI12_AA366080</name>
</gene>
<evidence type="ECO:0000313" key="12">
    <source>
        <dbReference type="EMBL" id="PWA61764.1"/>
    </source>
</evidence>
<dbReference type="Pfam" id="PF00560">
    <property type="entry name" value="LRR_1"/>
    <property type="match status" value="5"/>
</dbReference>
<dbReference type="Gene3D" id="3.80.10.10">
    <property type="entry name" value="Ribonuclease Inhibitor"/>
    <property type="match status" value="1"/>
</dbReference>
<dbReference type="GO" id="GO:0051707">
    <property type="term" value="P:response to other organism"/>
    <property type="evidence" value="ECO:0007669"/>
    <property type="project" value="UniProtKB-ARBA"/>
</dbReference>
<dbReference type="InterPro" id="IPR046956">
    <property type="entry name" value="RLP23-like"/>
</dbReference>
<keyword evidence="4" id="KW-0433">Leucine-rich repeat</keyword>
<dbReference type="GO" id="GO:0006952">
    <property type="term" value="P:defense response"/>
    <property type="evidence" value="ECO:0007669"/>
    <property type="project" value="UniProtKB-ARBA"/>
</dbReference>
<dbReference type="PANTHER" id="PTHR48063:SF99">
    <property type="entry name" value="LEUCINE-RICH REPEAT-CONTAINING, PLANT-TYPE, LEUCINE-RICH REPEAT DOMAIN SUPERFAMILY"/>
    <property type="match status" value="1"/>
</dbReference>
<evidence type="ECO:0000313" key="13">
    <source>
        <dbReference type="Proteomes" id="UP000245207"/>
    </source>
</evidence>
<evidence type="ECO:0000256" key="3">
    <source>
        <dbReference type="ARBA" id="ARBA00022475"/>
    </source>
</evidence>
<keyword evidence="6" id="KW-0732">Signal</keyword>
<dbReference type="PANTHER" id="PTHR48063">
    <property type="entry name" value="LRR RECEPTOR-LIKE KINASE"/>
    <property type="match status" value="1"/>
</dbReference>
<evidence type="ECO:0000256" key="2">
    <source>
        <dbReference type="ARBA" id="ARBA00009592"/>
    </source>
</evidence>
<evidence type="ECO:0000256" key="7">
    <source>
        <dbReference type="ARBA" id="ARBA00022737"/>
    </source>
</evidence>